<reference evidence="8" key="1">
    <citation type="submission" date="2025-08" db="UniProtKB">
        <authorList>
            <consortium name="Ensembl"/>
        </authorList>
    </citation>
    <scope>IDENTIFICATION</scope>
</reference>
<dbReference type="InterPro" id="IPR054599">
    <property type="entry name" value="TFIIIA_Zfn-C2H2"/>
</dbReference>
<reference evidence="8" key="2">
    <citation type="submission" date="2025-09" db="UniProtKB">
        <authorList>
            <consortium name="Ensembl"/>
        </authorList>
    </citation>
    <scope>IDENTIFICATION</scope>
</reference>
<accession>A0A8C6V1I3</accession>
<dbReference type="PROSITE" id="PS00028">
    <property type="entry name" value="ZINC_FINGER_C2H2_1"/>
    <property type="match status" value="7"/>
</dbReference>
<dbReference type="Pfam" id="PF00096">
    <property type="entry name" value="zf-C2H2"/>
    <property type="match status" value="5"/>
</dbReference>
<keyword evidence="4" id="KW-0862">Zinc</keyword>
<feature type="domain" description="C2H2-type" evidence="7">
    <location>
        <begin position="196"/>
        <end position="223"/>
    </location>
</feature>
<evidence type="ECO:0000313" key="8">
    <source>
        <dbReference type="Ensembl" id="ENSNMLP00000042390.1"/>
    </source>
</evidence>
<keyword evidence="2" id="KW-0677">Repeat</keyword>
<sequence length="392" mass="46475">MNILLSVKSSAPPPLQLFNCTHADCGATFTRQWRLNEHQTVHTGRSLYQCAVAGCGRPFKRNSHLRRHMLQHNGVKQFTCKFLNCTKSFFNASRLKRHIRFTHADKNKYFRCTQPKCPLTFKKRRLFKQHLKQHNVAVKICCTKDGCAATFDSHIARKAHEKTHAGYRCPRADCQVFERTWGRLQKHMAAKHPATFTCKHCKKEFKKSDMLRRHKRLHASHKPVLVCPRQDCQAYFTTIFNLQHHIRTVHLKLLKFKCSFPDCTRTFAMRESMNRHLLLHDPNRASQMKHTRPKKLWQKRLDGHHLPLVEEDLRGLFALRMRISRRAKVETDLSGLFNERKVHHYVDPEVNLRDLFSIRAPAVAPARLRPRLWLRPRLRPWLWLRPRLRLRL</sequence>
<evidence type="ECO:0000313" key="9">
    <source>
        <dbReference type="Proteomes" id="UP000694523"/>
    </source>
</evidence>
<dbReference type="InterPro" id="IPR051061">
    <property type="entry name" value="Zinc_finger_trans_reg"/>
</dbReference>
<evidence type="ECO:0000256" key="6">
    <source>
        <dbReference type="PROSITE-ProRule" id="PRU00042"/>
    </source>
</evidence>
<dbReference type="Pfam" id="PF22110">
    <property type="entry name" value="TFIIIA_zf-C2H2"/>
    <property type="match status" value="1"/>
</dbReference>
<evidence type="ECO:0000259" key="7">
    <source>
        <dbReference type="PROSITE" id="PS50157"/>
    </source>
</evidence>
<feature type="domain" description="C2H2-type" evidence="7">
    <location>
        <begin position="18"/>
        <end position="47"/>
    </location>
</feature>
<keyword evidence="9" id="KW-1185">Reference proteome</keyword>
<name>A0A8C6V1I3_9GOBI</name>
<feature type="domain" description="C2H2-type" evidence="7">
    <location>
        <begin position="256"/>
        <end position="285"/>
    </location>
</feature>
<feature type="domain" description="C2H2-type" evidence="7">
    <location>
        <begin position="78"/>
        <end position="108"/>
    </location>
</feature>
<keyword evidence="1" id="KW-0479">Metal-binding</keyword>
<organism evidence="8 9">
    <name type="scientific">Neogobius melanostomus</name>
    <name type="common">round goby</name>
    <dbReference type="NCBI Taxonomy" id="47308"/>
    <lineage>
        <taxon>Eukaryota</taxon>
        <taxon>Metazoa</taxon>
        <taxon>Chordata</taxon>
        <taxon>Craniata</taxon>
        <taxon>Vertebrata</taxon>
        <taxon>Euteleostomi</taxon>
        <taxon>Actinopterygii</taxon>
        <taxon>Neopterygii</taxon>
        <taxon>Teleostei</taxon>
        <taxon>Neoteleostei</taxon>
        <taxon>Acanthomorphata</taxon>
        <taxon>Gobiaria</taxon>
        <taxon>Gobiiformes</taxon>
        <taxon>Gobioidei</taxon>
        <taxon>Gobiidae</taxon>
        <taxon>Benthophilinae</taxon>
        <taxon>Neogobiini</taxon>
        <taxon>Neogobius</taxon>
    </lineage>
</organism>
<feature type="domain" description="C2H2-type" evidence="7">
    <location>
        <begin position="48"/>
        <end position="77"/>
    </location>
</feature>
<dbReference type="GO" id="GO:0003723">
    <property type="term" value="F:RNA binding"/>
    <property type="evidence" value="ECO:0007669"/>
    <property type="project" value="UniProtKB-KW"/>
</dbReference>
<keyword evidence="3 6" id="KW-0863">Zinc-finger</keyword>
<dbReference type="Proteomes" id="UP000694523">
    <property type="component" value="Unplaced"/>
</dbReference>
<evidence type="ECO:0000256" key="2">
    <source>
        <dbReference type="ARBA" id="ARBA00022737"/>
    </source>
</evidence>
<evidence type="ECO:0000256" key="1">
    <source>
        <dbReference type="ARBA" id="ARBA00022723"/>
    </source>
</evidence>
<dbReference type="Ensembl" id="ENSNMLT00000047086.1">
    <property type="protein sequence ID" value="ENSNMLP00000042390.1"/>
    <property type="gene ID" value="ENSNMLG00000025836.1"/>
</dbReference>
<dbReference type="AlphaFoldDB" id="A0A8C6V1I3"/>
<evidence type="ECO:0000256" key="3">
    <source>
        <dbReference type="ARBA" id="ARBA00022771"/>
    </source>
</evidence>
<dbReference type="GO" id="GO:0008270">
    <property type="term" value="F:zinc ion binding"/>
    <property type="evidence" value="ECO:0007669"/>
    <property type="project" value="UniProtKB-KW"/>
</dbReference>
<dbReference type="PANTHER" id="PTHR46179">
    <property type="entry name" value="ZINC FINGER PROTEIN"/>
    <property type="match status" value="1"/>
</dbReference>
<protein>
    <submittedName>
        <fullName evidence="8">Si:dkey-208k4.2</fullName>
    </submittedName>
</protein>
<dbReference type="SUPFAM" id="SSF57667">
    <property type="entry name" value="beta-beta-alpha zinc fingers"/>
    <property type="match status" value="3"/>
</dbReference>
<proteinExistence type="predicted"/>
<dbReference type="Gene3D" id="3.30.160.60">
    <property type="entry name" value="Classic Zinc Finger"/>
    <property type="match status" value="5"/>
</dbReference>
<dbReference type="PROSITE" id="PS50157">
    <property type="entry name" value="ZINC_FINGER_C2H2_2"/>
    <property type="match status" value="5"/>
</dbReference>
<dbReference type="InterPro" id="IPR013087">
    <property type="entry name" value="Znf_C2H2_type"/>
</dbReference>
<evidence type="ECO:0000256" key="4">
    <source>
        <dbReference type="ARBA" id="ARBA00022833"/>
    </source>
</evidence>
<evidence type="ECO:0000256" key="5">
    <source>
        <dbReference type="ARBA" id="ARBA00022884"/>
    </source>
</evidence>
<dbReference type="SMART" id="SM00355">
    <property type="entry name" value="ZnF_C2H2"/>
    <property type="match status" value="9"/>
</dbReference>
<dbReference type="InterPro" id="IPR036236">
    <property type="entry name" value="Znf_C2H2_sf"/>
</dbReference>
<dbReference type="GO" id="GO:0005634">
    <property type="term" value="C:nucleus"/>
    <property type="evidence" value="ECO:0007669"/>
    <property type="project" value="TreeGrafter"/>
</dbReference>
<dbReference type="PANTHER" id="PTHR46179:SF28">
    <property type="entry name" value="SI:DKEY-208K4.2 PROTEIN"/>
    <property type="match status" value="1"/>
</dbReference>
<keyword evidence="5" id="KW-0694">RNA-binding</keyword>